<accession>A0ABP6KEA8</accession>
<dbReference type="InterPro" id="IPR009010">
    <property type="entry name" value="Asp_de-COase-like_dom_sf"/>
</dbReference>
<dbReference type="InterPro" id="IPR019574">
    <property type="entry name" value="NADH_UbQ_OxRdtase_Gsu_4Fe4S-bd"/>
</dbReference>
<dbReference type="SMART" id="SM00926">
    <property type="entry name" value="Molybdop_Fe4S4"/>
    <property type="match status" value="1"/>
</dbReference>
<dbReference type="Pfam" id="PF00384">
    <property type="entry name" value="Molybdopterin"/>
    <property type="match status" value="1"/>
</dbReference>
<reference evidence="15" key="1">
    <citation type="journal article" date="2019" name="Int. J. Syst. Evol. Microbiol.">
        <title>The Global Catalogue of Microorganisms (GCM) 10K type strain sequencing project: providing services to taxonomists for standard genome sequencing and annotation.</title>
        <authorList>
            <consortium name="The Broad Institute Genomics Platform"/>
            <consortium name="The Broad Institute Genome Sequencing Center for Infectious Disease"/>
            <person name="Wu L."/>
            <person name="Ma J."/>
        </authorList>
    </citation>
    <scope>NUCLEOTIDE SEQUENCE [LARGE SCALE GENOMIC DNA]</scope>
    <source>
        <strain evidence="15">JCM 3106</strain>
    </source>
</reference>
<evidence type="ECO:0000256" key="6">
    <source>
        <dbReference type="ARBA" id="ARBA00023004"/>
    </source>
</evidence>
<keyword evidence="6 10" id="KW-0408">Iron</keyword>
<dbReference type="InterPro" id="IPR006656">
    <property type="entry name" value="Mopterin_OxRdtase"/>
</dbReference>
<evidence type="ECO:0000259" key="12">
    <source>
        <dbReference type="PROSITE" id="PS51669"/>
    </source>
</evidence>
<evidence type="ECO:0000256" key="3">
    <source>
        <dbReference type="ARBA" id="ARBA00022719"/>
    </source>
</evidence>
<dbReference type="Gene3D" id="3.40.50.740">
    <property type="match status" value="2"/>
</dbReference>
<dbReference type="SUPFAM" id="SSF50692">
    <property type="entry name" value="ADC-like"/>
    <property type="match status" value="1"/>
</dbReference>
<dbReference type="PROSITE" id="PS00643">
    <property type="entry name" value="COMPLEX1_75K_3"/>
    <property type="match status" value="1"/>
</dbReference>
<dbReference type="Gene3D" id="3.40.228.10">
    <property type="entry name" value="Dimethylsulfoxide Reductase, domain 2"/>
    <property type="match status" value="1"/>
</dbReference>
<dbReference type="PROSITE" id="PS00641">
    <property type="entry name" value="COMPLEX1_75K_1"/>
    <property type="match status" value="1"/>
</dbReference>
<dbReference type="Pfam" id="PF22117">
    <property type="entry name" value="Fer4_Nqo3"/>
    <property type="match status" value="1"/>
</dbReference>
<dbReference type="PANTHER" id="PTHR43105">
    <property type="entry name" value="RESPIRATORY NITRATE REDUCTASE"/>
    <property type="match status" value="1"/>
</dbReference>
<dbReference type="PROSITE" id="PS00642">
    <property type="entry name" value="COMPLEX1_75K_2"/>
    <property type="match status" value="1"/>
</dbReference>
<dbReference type="CDD" id="cd02788">
    <property type="entry name" value="MopB_CT_NDH-1_NuoG2-N7"/>
    <property type="match status" value="1"/>
</dbReference>
<comment type="cofactor">
    <cofactor evidence="10">
        <name>[4Fe-4S] cluster</name>
        <dbReference type="ChEBI" id="CHEBI:49883"/>
    </cofactor>
</comment>
<keyword evidence="4 10" id="KW-0479">Metal-binding</keyword>
<comment type="cofactor">
    <cofactor evidence="10">
        <name>[2Fe-2S] cluster</name>
        <dbReference type="ChEBI" id="CHEBI:190135"/>
    </cofactor>
    <text evidence="10">Binds 1 [2Fe-2S] cluster per subunit.</text>
</comment>
<dbReference type="SUPFAM" id="SSF54292">
    <property type="entry name" value="2Fe-2S ferredoxin-like"/>
    <property type="match status" value="1"/>
</dbReference>
<evidence type="ECO:0000256" key="1">
    <source>
        <dbReference type="ARBA" id="ARBA00022485"/>
    </source>
</evidence>
<feature type="region of interest" description="Disordered" evidence="11">
    <location>
        <begin position="860"/>
        <end position="890"/>
    </location>
</feature>
<dbReference type="RefSeq" id="WP_344891049.1">
    <property type="nucleotide sequence ID" value="NZ_BAAAWD010000006.1"/>
</dbReference>
<dbReference type="SUPFAM" id="SSF53706">
    <property type="entry name" value="Formate dehydrogenase/DMSO reductase, domains 1-3"/>
    <property type="match status" value="1"/>
</dbReference>
<comment type="catalytic activity">
    <reaction evidence="9 10">
        <text>a quinone + NADH + 5 H(+)(in) = a quinol + NAD(+) + 4 H(+)(out)</text>
        <dbReference type="Rhea" id="RHEA:57888"/>
        <dbReference type="ChEBI" id="CHEBI:15378"/>
        <dbReference type="ChEBI" id="CHEBI:24646"/>
        <dbReference type="ChEBI" id="CHEBI:57540"/>
        <dbReference type="ChEBI" id="CHEBI:57945"/>
        <dbReference type="ChEBI" id="CHEBI:132124"/>
    </reaction>
</comment>
<dbReference type="Pfam" id="PF01568">
    <property type="entry name" value="Molydop_binding"/>
    <property type="match status" value="1"/>
</dbReference>
<dbReference type="InterPro" id="IPR050123">
    <property type="entry name" value="Prok_molybdopt-oxidoreductase"/>
</dbReference>
<dbReference type="PROSITE" id="PS51669">
    <property type="entry name" value="4FE4S_MOW_BIS_MGD"/>
    <property type="match status" value="1"/>
</dbReference>
<keyword evidence="1 10" id="KW-0004">4Fe-4S</keyword>
<proteinExistence type="inferred from homology"/>
<name>A0ABP6KEA8_9ACTN</name>
<evidence type="ECO:0000256" key="7">
    <source>
        <dbReference type="ARBA" id="ARBA00023014"/>
    </source>
</evidence>
<keyword evidence="5 10" id="KW-1278">Translocase</keyword>
<evidence type="ECO:0000256" key="10">
    <source>
        <dbReference type="RuleBase" id="RU003525"/>
    </source>
</evidence>
<dbReference type="PROSITE" id="PS51839">
    <property type="entry name" value="4FE4S_HC3"/>
    <property type="match status" value="1"/>
</dbReference>
<keyword evidence="15" id="KW-1185">Reference proteome</keyword>
<feature type="domain" description="4Fe-4S His(Cys)3-ligated-type" evidence="13">
    <location>
        <begin position="100"/>
        <end position="139"/>
    </location>
</feature>
<comment type="caution">
    <text evidence="14">The sequence shown here is derived from an EMBL/GenBank/DDBJ whole genome shotgun (WGS) entry which is preliminary data.</text>
</comment>
<dbReference type="InterPro" id="IPR036010">
    <property type="entry name" value="2Fe-2S_ferredoxin-like_sf"/>
</dbReference>
<evidence type="ECO:0000313" key="14">
    <source>
        <dbReference type="EMBL" id="GAA2997878.1"/>
    </source>
</evidence>
<evidence type="ECO:0000256" key="8">
    <source>
        <dbReference type="ARBA" id="ARBA00023027"/>
    </source>
</evidence>
<feature type="compositionally biased region" description="Low complexity" evidence="11">
    <location>
        <begin position="874"/>
        <end position="890"/>
    </location>
</feature>
<dbReference type="EC" id="7.1.1.-" evidence="10"/>
<keyword evidence="7 10" id="KW-0411">Iron-sulfur</keyword>
<dbReference type="Pfam" id="PF04879">
    <property type="entry name" value="Molybdop_Fe4S4"/>
    <property type="match status" value="1"/>
</dbReference>
<evidence type="ECO:0000313" key="15">
    <source>
        <dbReference type="Proteomes" id="UP001499930"/>
    </source>
</evidence>
<dbReference type="InterPro" id="IPR006963">
    <property type="entry name" value="Mopterin_OxRdtase_4Fe-4S_dom"/>
</dbReference>
<organism evidence="14 15">
    <name type="scientific">Streptosporangium longisporum</name>
    <dbReference type="NCBI Taxonomy" id="46187"/>
    <lineage>
        <taxon>Bacteria</taxon>
        <taxon>Bacillati</taxon>
        <taxon>Actinomycetota</taxon>
        <taxon>Actinomycetes</taxon>
        <taxon>Streptosporangiales</taxon>
        <taxon>Streptosporangiaceae</taxon>
        <taxon>Streptosporangium</taxon>
    </lineage>
</organism>
<dbReference type="SUPFAM" id="SSF54862">
    <property type="entry name" value="4Fe-4S ferredoxins"/>
    <property type="match status" value="1"/>
</dbReference>
<sequence length="890" mass="92530">MTVEATTPAQTPVDLVTVTIDGFQVSVPKGTLIIRAAELLGIQIPRFCDHPLLEPAANCRQCLVDIPDAGNGRGFPKPQPSCAIEVAQGMVVQTQLTSPVAEKAQRGVMEMLLLNHPLDCPVCDKGGECPLQNQAMSNGQGESRFVEKKRTFEKPVPLSTEVLLDRERCVQCARCIRFSDEIAGDPFIDFFERGAKEQVGAADGEPFESYFSGNTVQICPVGALTSAAYRFQARPFDLVSTPTACEHCASGCSLRTDHRRGKITRRLAGDDPEVNEEWNCDKGRWAFTYATQPDRLRTPLIRDEQGRLVPASWPEAFAVAAKGLAAARGRAGVLVGGRVTVEEAYGYAKFARLALGTNDIDFRARPHSAEETLFLAHAVAGKGIEVRYADLENAPAVLLAGFEPDEESPIVFLRLRKAWRKKGLKVFSVAPFAGPGLAKMGGTLIPAVPGTEAAVLDDLAAADPAAAAAVRLPGAVILVGERLATAPGALSAVLRLASSTGARLAWVPRRAGERGALEAGALPNLLPIGRPVGDESARAEIARAWDVASLPEAEGRDTTGMLAAALDGELDALVVAGVDPYDLAAPHAALLAMENTPFIVSLEQRASAVTDRADVVFPVAVVAEKSGTFVDWEGRGRTFTEALTVPGVMSDLRVVSAVADAMDVHLGLPDAAAARRELASIGAWRGSRAAAPDAAGHPAVRPEAGQAVLASWHLLLDDGRLQAGEPYLAGTARPAVALVSPATAAENGLTDGGQVTVGTERGSLTLPVRIAALPDRVVWLPANSAGRSVTRDLRAVPGDVVTIAASRTGAADDRSVAPAAASPATPAAVSTVAGTGAVTGTAGGTGGTVTDGATGVITGTVVSAGAGPDERAPGTRAGEARAAGEANEER</sequence>
<evidence type="ECO:0000256" key="2">
    <source>
        <dbReference type="ARBA" id="ARBA00022714"/>
    </source>
</evidence>
<evidence type="ECO:0000259" key="13">
    <source>
        <dbReference type="PROSITE" id="PS51839"/>
    </source>
</evidence>
<evidence type="ECO:0000256" key="4">
    <source>
        <dbReference type="ARBA" id="ARBA00022723"/>
    </source>
</evidence>
<dbReference type="EMBL" id="BAAAWD010000006">
    <property type="protein sequence ID" value="GAA2997878.1"/>
    <property type="molecule type" value="Genomic_DNA"/>
</dbReference>
<evidence type="ECO:0000256" key="11">
    <source>
        <dbReference type="SAM" id="MobiDB-lite"/>
    </source>
</evidence>
<dbReference type="Proteomes" id="UP001499930">
    <property type="component" value="Unassembled WGS sequence"/>
</dbReference>
<evidence type="ECO:0000256" key="9">
    <source>
        <dbReference type="ARBA" id="ARBA00047712"/>
    </source>
</evidence>
<dbReference type="InterPro" id="IPR010228">
    <property type="entry name" value="NADH_UbQ_OxRdtase_Gsu"/>
</dbReference>
<dbReference type="PANTHER" id="PTHR43105:SF12">
    <property type="entry name" value="NADH-QUINONE OXIDOREDUCTASE SUBUNIT G"/>
    <property type="match status" value="1"/>
</dbReference>
<keyword evidence="2 10" id="KW-0001">2Fe-2S</keyword>
<dbReference type="SMART" id="SM00929">
    <property type="entry name" value="NADH-G_4Fe-4S_3"/>
    <property type="match status" value="1"/>
</dbReference>
<gene>
    <name evidence="14" type="ORF">GCM10017559_18160</name>
</gene>
<dbReference type="Gene3D" id="3.10.20.740">
    <property type="match status" value="1"/>
</dbReference>
<comment type="function">
    <text evidence="10">NDH-1 shuttles electrons from NADH, via FMN and iron-sulfur (Fe-S) centers, to quinones in the respiratory chain. Couples the redox reaction to proton translocation (for every two electrons transferred, four hydrogen ions are translocated across the cytoplasmic membrane), and thus conserves the redox energy in a proton gradient.</text>
</comment>
<dbReference type="NCBIfam" id="TIGR01973">
    <property type="entry name" value="NuoG"/>
    <property type="match status" value="1"/>
</dbReference>
<dbReference type="InterPro" id="IPR054351">
    <property type="entry name" value="NADH_UbQ_OxRdtase_ferredoxin"/>
</dbReference>
<dbReference type="NCBIfam" id="NF005895">
    <property type="entry name" value="PRK07860.1"/>
    <property type="match status" value="1"/>
</dbReference>
<dbReference type="Gene3D" id="3.30.70.20">
    <property type="match status" value="1"/>
</dbReference>
<dbReference type="InterPro" id="IPR000283">
    <property type="entry name" value="NADH_UbQ_OxRdtase_75kDa_su_CS"/>
</dbReference>
<evidence type="ECO:0000256" key="5">
    <source>
        <dbReference type="ARBA" id="ARBA00022967"/>
    </source>
</evidence>
<keyword evidence="8 10" id="KW-0520">NAD</keyword>
<protein>
    <recommendedName>
        <fullName evidence="10">NADH-quinone oxidoreductase</fullName>
        <ecNumber evidence="10">7.1.1.-</ecNumber>
    </recommendedName>
</protein>
<dbReference type="InterPro" id="IPR006657">
    <property type="entry name" value="MoPterin_dinucl-bd_dom"/>
</dbReference>
<keyword evidence="3 10" id="KW-0874">Quinone</keyword>
<dbReference type="Gene3D" id="2.20.25.90">
    <property type="entry name" value="ADC-like domains"/>
    <property type="match status" value="1"/>
</dbReference>
<dbReference type="Pfam" id="PF10588">
    <property type="entry name" value="NADH-G_4Fe-4S_3"/>
    <property type="match status" value="1"/>
</dbReference>
<comment type="similarity">
    <text evidence="10">Belongs to the complex I 75 kDa subunit family.</text>
</comment>
<dbReference type="Pfam" id="PF13510">
    <property type="entry name" value="Fer2_4"/>
    <property type="match status" value="1"/>
</dbReference>
<feature type="domain" description="4Fe-4S Mo/W bis-MGD-type" evidence="12">
    <location>
        <begin position="238"/>
        <end position="294"/>
    </location>
</feature>